<dbReference type="InterPro" id="IPR004107">
    <property type="entry name" value="Integrase_SAM-like_N"/>
</dbReference>
<keyword evidence="3" id="KW-0132">Cell division</keyword>
<dbReference type="InterPro" id="IPR013762">
    <property type="entry name" value="Integrase-like_cat_sf"/>
</dbReference>
<evidence type="ECO:0000256" key="6">
    <source>
        <dbReference type="ARBA" id="ARBA00023125"/>
    </source>
</evidence>
<comment type="caution">
    <text evidence="12">The sequence shown here is derived from an EMBL/GenBank/DDBJ whole genome shotgun (WGS) entry which is preliminary data.</text>
</comment>
<dbReference type="AlphaFoldDB" id="A0A1G1VZB8"/>
<dbReference type="Pfam" id="PF00589">
    <property type="entry name" value="Phage_integrase"/>
    <property type="match status" value="1"/>
</dbReference>
<dbReference type="InterPro" id="IPR002104">
    <property type="entry name" value="Integrase_catalytic"/>
</dbReference>
<dbReference type="PROSITE" id="PS51900">
    <property type="entry name" value="CB"/>
    <property type="match status" value="1"/>
</dbReference>
<dbReference type="STRING" id="1797593.A3A65_00550"/>
<evidence type="ECO:0000256" key="9">
    <source>
        <dbReference type="PROSITE-ProRule" id="PRU01248"/>
    </source>
</evidence>
<evidence type="ECO:0000256" key="4">
    <source>
        <dbReference type="ARBA" id="ARBA00022829"/>
    </source>
</evidence>
<proteinExistence type="predicted"/>
<dbReference type="SUPFAM" id="SSF56349">
    <property type="entry name" value="DNA breaking-rejoining enzymes"/>
    <property type="match status" value="1"/>
</dbReference>
<dbReference type="Gene3D" id="1.10.150.130">
    <property type="match status" value="1"/>
</dbReference>
<evidence type="ECO:0000256" key="8">
    <source>
        <dbReference type="ARBA" id="ARBA00023306"/>
    </source>
</evidence>
<feature type="domain" description="Tyr recombinase" evidence="10">
    <location>
        <begin position="127"/>
        <end position="315"/>
    </location>
</feature>
<organism evidence="12 13">
    <name type="scientific">Candidatus Chisholmbacteria bacterium RIFCSPLOWO2_01_FULL_49_14</name>
    <dbReference type="NCBI Taxonomy" id="1797593"/>
    <lineage>
        <taxon>Bacteria</taxon>
        <taxon>Candidatus Chisholmiibacteriota</taxon>
    </lineage>
</organism>
<evidence type="ECO:0000256" key="7">
    <source>
        <dbReference type="ARBA" id="ARBA00023172"/>
    </source>
</evidence>
<evidence type="ECO:0008006" key="14">
    <source>
        <dbReference type="Google" id="ProtNLM"/>
    </source>
</evidence>
<evidence type="ECO:0000256" key="3">
    <source>
        <dbReference type="ARBA" id="ARBA00022618"/>
    </source>
</evidence>
<dbReference type="CDD" id="cd00798">
    <property type="entry name" value="INT_XerDC_C"/>
    <property type="match status" value="1"/>
</dbReference>
<accession>A0A1G1VZB8</accession>
<evidence type="ECO:0000256" key="5">
    <source>
        <dbReference type="ARBA" id="ARBA00022908"/>
    </source>
</evidence>
<feature type="domain" description="Core-binding (CB)" evidence="11">
    <location>
        <begin position="14"/>
        <end position="107"/>
    </location>
</feature>
<dbReference type="InterPro" id="IPR010998">
    <property type="entry name" value="Integrase_recombinase_N"/>
</dbReference>
<dbReference type="PANTHER" id="PTHR30349:SF77">
    <property type="entry name" value="TYROSINE RECOMBINASE XERC"/>
    <property type="match status" value="1"/>
</dbReference>
<name>A0A1G1VZB8_9BACT</name>
<keyword evidence="5" id="KW-0229">DNA integration</keyword>
<evidence type="ECO:0000313" key="12">
    <source>
        <dbReference type="EMBL" id="OGY20674.1"/>
    </source>
</evidence>
<dbReference type="Proteomes" id="UP000176723">
    <property type="component" value="Unassembled WGS sequence"/>
</dbReference>
<evidence type="ECO:0000259" key="10">
    <source>
        <dbReference type="PROSITE" id="PS51898"/>
    </source>
</evidence>
<keyword evidence="4" id="KW-0159">Chromosome partition</keyword>
<dbReference type="PROSITE" id="PS51898">
    <property type="entry name" value="TYR_RECOMBINASE"/>
    <property type="match status" value="1"/>
</dbReference>
<keyword evidence="7" id="KW-0233">DNA recombination</keyword>
<dbReference type="InterPro" id="IPR050090">
    <property type="entry name" value="Tyrosine_recombinase_XerCD"/>
</dbReference>
<keyword evidence="8" id="KW-0131">Cell cycle</keyword>
<dbReference type="GO" id="GO:0051301">
    <property type="term" value="P:cell division"/>
    <property type="evidence" value="ECO:0007669"/>
    <property type="project" value="UniProtKB-KW"/>
</dbReference>
<dbReference type="GO" id="GO:0003677">
    <property type="term" value="F:DNA binding"/>
    <property type="evidence" value="ECO:0007669"/>
    <property type="project" value="UniProtKB-UniRule"/>
</dbReference>
<comment type="subcellular location">
    <subcellularLocation>
        <location evidence="1">Cytoplasm</location>
    </subcellularLocation>
</comment>
<dbReference type="InterPro" id="IPR011010">
    <property type="entry name" value="DNA_brk_join_enz"/>
</dbReference>
<dbReference type="GO" id="GO:0005737">
    <property type="term" value="C:cytoplasm"/>
    <property type="evidence" value="ECO:0007669"/>
    <property type="project" value="UniProtKB-SubCell"/>
</dbReference>
<dbReference type="Pfam" id="PF02899">
    <property type="entry name" value="Phage_int_SAM_1"/>
    <property type="match status" value="1"/>
</dbReference>
<reference evidence="12 13" key="1">
    <citation type="journal article" date="2016" name="Nat. Commun.">
        <title>Thousands of microbial genomes shed light on interconnected biogeochemical processes in an aquifer system.</title>
        <authorList>
            <person name="Anantharaman K."/>
            <person name="Brown C.T."/>
            <person name="Hug L.A."/>
            <person name="Sharon I."/>
            <person name="Castelle C.J."/>
            <person name="Probst A.J."/>
            <person name="Thomas B.C."/>
            <person name="Singh A."/>
            <person name="Wilkins M.J."/>
            <person name="Karaoz U."/>
            <person name="Brodie E.L."/>
            <person name="Williams K.H."/>
            <person name="Hubbard S.S."/>
            <person name="Banfield J.F."/>
        </authorList>
    </citation>
    <scope>NUCLEOTIDE SEQUENCE [LARGE SCALE GENOMIC DNA]</scope>
</reference>
<keyword evidence="2" id="KW-0963">Cytoplasm</keyword>
<keyword evidence="6 9" id="KW-0238">DNA-binding</keyword>
<evidence type="ECO:0000256" key="2">
    <source>
        <dbReference type="ARBA" id="ARBA00022490"/>
    </source>
</evidence>
<gene>
    <name evidence="12" type="ORF">A3A65_00550</name>
</gene>
<dbReference type="EMBL" id="MHCL01000025">
    <property type="protein sequence ID" value="OGY20674.1"/>
    <property type="molecule type" value="Genomic_DNA"/>
</dbReference>
<dbReference type="InterPro" id="IPR044068">
    <property type="entry name" value="CB"/>
</dbReference>
<dbReference type="GO" id="GO:0015074">
    <property type="term" value="P:DNA integration"/>
    <property type="evidence" value="ECO:0007669"/>
    <property type="project" value="UniProtKB-KW"/>
</dbReference>
<dbReference type="Gene3D" id="1.10.443.10">
    <property type="entry name" value="Intergrase catalytic core"/>
    <property type="match status" value="1"/>
</dbReference>
<dbReference type="GO" id="GO:0007059">
    <property type="term" value="P:chromosome segregation"/>
    <property type="evidence" value="ECO:0007669"/>
    <property type="project" value="UniProtKB-KW"/>
</dbReference>
<protein>
    <recommendedName>
        <fullName evidence="14">Tyrosine recombinase XerC</fullName>
    </recommendedName>
</protein>
<dbReference type="GO" id="GO:0006310">
    <property type="term" value="P:DNA recombination"/>
    <property type="evidence" value="ECO:0007669"/>
    <property type="project" value="UniProtKB-KW"/>
</dbReference>
<evidence type="ECO:0000313" key="13">
    <source>
        <dbReference type="Proteomes" id="UP000176723"/>
    </source>
</evidence>
<evidence type="ECO:0000256" key="1">
    <source>
        <dbReference type="ARBA" id="ARBA00004496"/>
    </source>
</evidence>
<dbReference type="PANTHER" id="PTHR30349">
    <property type="entry name" value="PHAGE INTEGRASE-RELATED"/>
    <property type="match status" value="1"/>
</dbReference>
<sequence>MVNSPSRRTEGQSYHLEELILLFLESIEIERAVSHYTVRNYHFYLRRFTAWFTDATGSDDIGKLNLPVVRKYRVYLSRYSDKKGRTLSRVTQSYHVIALRSFLKWLVKNDYDVLPPDKIDLPKGESRSINFLSRTQVERLMDQPSLSKPQGMRDKVILEMLFSTGMRVSELVGLNRDQVDLERREFGIIGKGGRARVVFLSKRAADWVARYLVSRTDHWRPLFTRFSRGADEPQSDGETMRLTTRTVQRIVEKYRKKAGLAQRITPHGLRHSFATDLLHAGAGLREVQEMLGHKNIATTQIYTHVTNPQLRRVHEEFHGKS</sequence>
<evidence type="ECO:0000259" key="11">
    <source>
        <dbReference type="PROSITE" id="PS51900"/>
    </source>
</evidence>